<sequence length="152" mass="17392">MALQDDHAALENFHTELIFRIEDLRVKRDTIRTLLQVEEEEKIAIQRGLIMLNQRLVQIDDSLSRKYDYTIECDKRIHEIIEAATDSKVSGLYILITSLSSAPANLFLSQFSSPLCAASRTGLLSFFSLYRVLRRSRVRAFLLTCSKGLRLG</sequence>
<proteinExistence type="predicted"/>
<reference evidence="1" key="1">
    <citation type="submission" date="2024-03" db="EMBL/GenBank/DDBJ databases">
        <authorList>
            <consortium name="ELIXIR-Norway"/>
            <consortium name="Elixir Norway"/>
        </authorList>
    </citation>
    <scope>NUCLEOTIDE SEQUENCE</scope>
</reference>
<organism evidence="1 2">
    <name type="scientific">Sphagnum jensenii</name>
    <dbReference type="NCBI Taxonomy" id="128206"/>
    <lineage>
        <taxon>Eukaryota</taxon>
        <taxon>Viridiplantae</taxon>
        <taxon>Streptophyta</taxon>
        <taxon>Embryophyta</taxon>
        <taxon>Bryophyta</taxon>
        <taxon>Sphagnophytina</taxon>
        <taxon>Sphagnopsida</taxon>
        <taxon>Sphagnales</taxon>
        <taxon>Sphagnaceae</taxon>
        <taxon>Sphagnum</taxon>
    </lineage>
</organism>
<dbReference type="Proteomes" id="UP001497522">
    <property type="component" value="Chromosome 18"/>
</dbReference>
<accession>A0ABP1B0D2</accession>
<keyword evidence="2" id="KW-1185">Reference proteome</keyword>
<dbReference type="PANTHER" id="PTHR28661:SF1">
    <property type="entry name" value="MICROTUBULE NUCLEATION FACTOR SSNA1"/>
    <property type="match status" value="1"/>
</dbReference>
<protein>
    <submittedName>
        <fullName evidence="1">Uncharacterized protein</fullName>
    </submittedName>
</protein>
<gene>
    <name evidence="1" type="ORF">CSSPJE1EN2_LOCUS11196</name>
</gene>
<dbReference type="InterPro" id="IPR033362">
    <property type="entry name" value="SSNA1_fam"/>
</dbReference>
<dbReference type="EMBL" id="OZ023719">
    <property type="protein sequence ID" value="CAK9868201.1"/>
    <property type="molecule type" value="Genomic_DNA"/>
</dbReference>
<evidence type="ECO:0000313" key="1">
    <source>
        <dbReference type="EMBL" id="CAK9868201.1"/>
    </source>
</evidence>
<name>A0ABP1B0D2_9BRYO</name>
<dbReference type="PANTHER" id="PTHR28661">
    <property type="entry name" value="SJOEGREN SYNDROME NUCLEAR AUTOANTIGEN 1"/>
    <property type="match status" value="1"/>
</dbReference>
<evidence type="ECO:0000313" key="2">
    <source>
        <dbReference type="Proteomes" id="UP001497522"/>
    </source>
</evidence>